<gene>
    <name evidence="3" type="ORF">XF10B_47820</name>
    <name evidence="1" type="ORF">XF1B_48840</name>
    <name evidence="2" type="ORF">XF4B_48170</name>
</gene>
<dbReference type="AlphaFoldDB" id="A0A809X5X7"/>
<reference evidence="1" key="1">
    <citation type="submission" date="2020-05" db="EMBL/GenBank/DDBJ databases">
        <title>Complete genome sequence of Bradyrhizobium diazoefficiens XF1 isolated from soybean nodule.</title>
        <authorList>
            <person name="Noda R."/>
            <person name="Kakizaki K."/>
            <person name="Minamisawa K."/>
        </authorList>
    </citation>
    <scope>NUCLEOTIDE SEQUENCE</scope>
    <source>
        <strain evidence="1">XF1</strain>
    </source>
</reference>
<sequence>MVRRFFEAHGERISRIIADAFPVFERFHWTLETVDRMDFDDFILVADGVQALNQRDAEAIKAAQGK</sequence>
<evidence type="ECO:0000313" key="3">
    <source>
        <dbReference type="EMBL" id="BCE91984.1"/>
    </source>
</evidence>
<dbReference type="EMBL" id="AP023099">
    <property type="protein sequence ID" value="BCE91984.1"/>
    <property type="molecule type" value="Genomic_DNA"/>
</dbReference>
<evidence type="ECO:0000313" key="1">
    <source>
        <dbReference type="EMBL" id="BCE22203.1"/>
    </source>
</evidence>
<protein>
    <submittedName>
        <fullName evidence="1">Uncharacterized protein</fullName>
    </submittedName>
</protein>
<reference evidence="2" key="3">
    <citation type="submission" date="2020-05" db="EMBL/GenBank/DDBJ databases">
        <title>Complete genome sequence of Bradyrhizobium diazoefficiens XF4 isolated from soybean nodule.</title>
        <authorList>
            <person name="Noda R."/>
            <person name="Kakizaki K."/>
            <person name="Minamisawa K."/>
        </authorList>
    </citation>
    <scope>NUCLEOTIDE SEQUENCE</scope>
    <source>
        <strain evidence="2">XF4</strain>
    </source>
</reference>
<accession>A0A809X5X7</accession>
<proteinExistence type="predicted"/>
<dbReference type="EMBL" id="AP023091">
    <property type="protein sequence ID" value="BCE22203.1"/>
    <property type="molecule type" value="Genomic_DNA"/>
</dbReference>
<dbReference type="EMBL" id="AP023094">
    <property type="protein sequence ID" value="BCE48468.1"/>
    <property type="molecule type" value="Genomic_DNA"/>
</dbReference>
<name>A0A809X5X7_9BRAD</name>
<evidence type="ECO:0000313" key="2">
    <source>
        <dbReference type="EMBL" id="BCE48468.1"/>
    </source>
</evidence>
<reference evidence="3" key="2">
    <citation type="submission" date="2020-05" db="EMBL/GenBank/DDBJ databases">
        <title>Complete genome sequence of Bradyrhizobium diazoefficiens XF10 isolated from soybean nodule.</title>
        <authorList>
            <person name="Noda R."/>
            <person name="Kakizaki K."/>
            <person name="Minamisawa K."/>
        </authorList>
    </citation>
    <scope>NUCLEOTIDE SEQUENCE</scope>
    <source>
        <strain evidence="3">XF10</strain>
    </source>
</reference>
<organism evidence="1">
    <name type="scientific">Bradyrhizobium diazoefficiens</name>
    <dbReference type="NCBI Taxonomy" id="1355477"/>
    <lineage>
        <taxon>Bacteria</taxon>
        <taxon>Pseudomonadati</taxon>
        <taxon>Pseudomonadota</taxon>
        <taxon>Alphaproteobacteria</taxon>
        <taxon>Hyphomicrobiales</taxon>
        <taxon>Nitrobacteraceae</taxon>
        <taxon>Bradyrhizobium</taxon>
    </lineage>
</organism>